<dbReference type="SUPFAM" id="SSF52949">
    <property type="entry name" value="Macro domain-like"/>
    <property type="match status" value="1"/>
</dbReference>
<protein>
    <recommendedName>
        <fullName evidence="1">Macro domain-containing protein</fullName>
    </recommendedName>
</protein>
<dbReference type="Gene3D" id="3.40.220.10">
    <property type="entry name" value="Leucine Aminopeptidase, subunit E, domain 1"/>
    <property type="match status" value="1"/>
</dbReference>
<feature type="domain" description="Macro" evidence="1">
    <location>
        <begin position="1"/>
        <end position="175"/>
    </location>
</feature>
<dbReference type="Proteomes" id="UP000034235">
    <property type="component" value="Unassembled WGS sequence"/>
</dbReference>
<reference evidence="2 3" key="1">
    <citation type="journal article" date="2015" name="Nature">
        <title>rRNA introns, odd ribosomes, and small enigmatic genomes across a large radiation of phyla.</title>
        <authorList>
            <person name="Brown C.T."/>
            <person name="Hug L.A."/>
            <person name="Thomas B.C."/>
            <person name="Sharon I."/>
            <person name="Castelle C.J."/>
            <person name="Singh A."/>
            <person name="Wilkins M.J."/>
            <person name="Williams K.H."/>
            <person name="Banfield J.F."/>
        </authorList>
    </citation>
    <scope>NUCLEOTIDE SEQUENCE [LARGE SCALE GENOMIC DNA]</scope>
</reference>
<name>A0A0G0JGQ0_9BACT</name>
<dbReference type="AlphaFoldDB" id="A0A0G0JGQ0"/>
<gene>
    <name evidence="2" type="ORF">US86_C0003G0086</name>
</gene>
<comment type="caution">
    <text evidence="2">The sequence shown here is derived from an EMBL/GenBank/DDBJ whole genome shotgun (WGS) entry which is preliminary data.</text>
</comment>
<proteinExistence type="predicted"/>
<dbReference type="EMBL" id="LBUP01000003">
    <property type="protein sequence ID" value="KKQ66843.1"/>
    <property type="molecule type" value="Genomic_DNA"/>
</dbReference>
<evidence type="ECO:0000313" key="2">
    <source>
        <dbReference type="EMBL" id="KKQ66843.1"/>
    </source>
</evidence>
<organism evidence="2 3">
    <name type="scientific">Candidatus Daviesbacteria bacterium GW2011_GWA2_38_24</name>
    <dbReference type="NCBI Taxonomy" id="1618422"/>
    <lineage>
        <taxon>Bacteria</taxon>
        <taxon>Candidatus Daviesiibacteriota</taxon>
    </lineage>
</organism>
<dbReference type="InterPro" id="IPR043472">
    <property type="entry name" value="Macro_dom-like"/>
</dbReference>
<evidence type="ECO:0000259" key="1">
    <source>
        <dbReference type="PROSITE" id="PS51154"/>
    </source>
</evidence>
<dbReference type="InterPro" id="IPR002589">
    <property type="entry name" value="Macro_dom"/>
</dbReference>
<sequence length="175" mass="19622">MNIQISTNDITDFTGDVIIVPSDSDLTYKKTGILPKILETGGKDLLKELTAIGYVEVGYAVMVQGYELKAKHLIFMPVADHNNEEARINYVGLHQSLRAAFDLASLYKAKSVAIAGIHIPSKRKNFFVHLWNKYFGDNGENKTLSDSETEDIVISTSKNFEKSTIKELVIYKYSK</sequence>
<accession>A0A0G0JGQ0</accession>
<dbReference type="Pfam" id="PF01661">
    <property type="entry name" value="Macro"/>
    <property type="match status" value="1"/>
</dbReference>
<dbReference type="PROSITE" id="PS51154">
    <property type="entry name" value="MACRO"/>
    <property type="match status" value="1"/>
</dbReference>
<evidence type="ECO:0000313" key="3">
    <source>
        <dbReference type="Proteomes" id="UP000034235"/>
    </source>
</evidence>